<dbReference type="AlphaFoldDB" id="A0A3S0R951"/>
<organism evidence="7 8">
    <name type="scientific">Prevotella koreensis</name>
    <dbReference type="NCBI Taxonomy" id="2490854"/>
    <lineage>
        <taxon>Bacteria</taxon>
        <taxon>Pseudomonadati</taxon>
        <taxon>Bacteroidota</taxon>
        <taxon>Bacteroidia</taxon>
        <taxon>Bacteroidales</taxon>
        <taxon>Prevotellaceae</taxon>
        <taxon>Prevotella</taxon>
    </lineage>
</organism>
<feature type="transmembrane region" description="Helical" evidence="6">
    <location>
        <begin position="398"/>
        <end position="418"/>
    </location>
</feature>
<feature type="transmembrane region" description="Helical" evidence="6">
    <location>
        <begin position="91"/>
        <end position="115"/>
    </location>
</feature>
<feature type="transmembrane region" description="Helical" evidence="6">
    <location>
        <begin position="226"/>
        <end position="247"/>
    </location>
</feature>
<keyword evidence="5 6" id="KW-0472">Membrane</keyword>
<feature type="transmembrane region" description="Helical" evidence="6">
    <location>
        <begin position="185"/>
        <end position="205"/>
    </location>
</feature>
<evidence type="ECO:0000256" key="3">
    <source>
        <dbReference type="ARBA" id="ARBA00022692"/>
    </source>
</evidence>
<dbReference type="InterPro" id="IPR002797">
    <property type="entry name" value="Polysacc_synth"/>
</dbReference>
<feature type="transmembrane region" description="Helical" evidence="6">
    <location>
        <begin position="340"/>
        <end position="359"/>
    </location>
</feature>
<dbReference type="RefSeq" id="WP_126677506.1">
    <property type="nucleotide sequence ID" value="NZ_RYYU01000001.1"/>
</dbReference>
<evidence type="ECO:0000256" key="4">
    <source>
        <dbReference type="ARBA" id="ARBA00022989"/>
    </source>
</evidence>
<feature type="transmembrane region" description="Helical" evidence="6">
    <location>
        <begin position="430"/>
        <end position="450"/>
    </location>
</feature>
<feature type="transmembrane region" description="Helical" evidence="6">
    <location>
        <begin position="456"/>
        <end position="475"/>
    </location>
</feature>
<protein>
    <recommendedName>
        <fullName evidence="9">Polysaccharide biosynthesis protein</fullName>
    </recommendedName>
</protein>
<comment type="subcellular location">
    <subcellularLocation>
        <location evidence="1">Cell membrane</location>
        <topology evidence="1">Multi-pass membrane protein</topology>
    </subcellularLocation>
</comment>
<dbReference type="PANTHER" id="PTHR30250">
    <property type="entry name" value="PST FAMILY PREDICTED COLANIC ACID TRANSPORTER"/>
    <property type="match status" value="1"/>
</dbReference>
<feature type="transmembrane region" description="Helical" evidence="6">
    <location>
        <begin position="308"/>
        <end position="328"/>
    </location>
</feature>
<keyword evidence="8" id="KW-1185">Reference proteome</keyword>
<feature type="transmembrane region" description="Helical" evidence="6">
    <location>
        <begin position="12"/>
        <end position="31"/>
    </location>
</feature>
<comment type="caution">
    <text evidence="7">The sequence shown here is derived from an EMBL/GenBank/DDBJ whole genome shotgun (WGS) entry which is preliminary data.</text>
</comment>
<accession>A0A3S0R951</accession>
<evidence type="ECO:0008006" key="9">
    <source>
        <dbReference type="Google" id="ProtNLM"/>
    </source>
</evidence>
<evidence type="ECO:0000256" key="6">
    <source>
        <dbReference type="SAM" id="Phobius"/>
    </source>
</evidence>
<feature type="transmembrane region" description="Helical" evidence="6">
    <location>
        <begin position="158"/>
        <end position="179"/>
    </location>
</feature>
<dbReference type="Proteomes" id="UP000278983">
    <property type="component" value="Unassembled WGS sequence"/>
</dbReference>
<evidence type="ECO:0000313" key="8">
    <source>
        <dbReference type="Proteomes" id="UP000278983"/>
    </source>
</evidence>
<sequence>MEGKKGSYHHILKYTGIFGGIQIINILFALIRNKFVALILGPEGMGLVSLFNSTVKLISDSTNFGIQISAVKNISEAYSKKNKQEVEKNIVVVRSWSILVALLGVFVCMIAGPLVDNVAFSWGDHTLHFILLSPIVGMTAITGGETAILKGTQQLRGLAAISSLNILLALITTIPIYYIWGEVAIIPSLVIVAVIQMLLTIRYSLRFYPLKFDFSKATLGEGAGMIKLGIAFVVAGIMGSGMDFAIRSMLNNYGALDTVGLYNAGYVITLTYAGMVFSAMESDYFPRLSAITCDKAARNIAINNQIEVLLLLISPMIAAFIVFMPIIVPLLLSSKFVPSIGMMQIMVLSLYCRAIVLPMQYLPLSRGDSRSYLLLEAVYDILLFAATALLYGRYGLTGAGIAVTIVGIVDVFFTIFYLRIRYSYVFSNRILKFLMVQTPLGVCAFVLTFFSQGWLYWLTGTFIFIVSALFSFLVLRRNSHLWESLREKFLKKFKPQIKKKHGKS</sequence>
<evidence type="ECO:0000256" key="2">
    <source>
        <dbReference type="ARBA" id="ARBA00022475"/>
    </source>
</evidence>
<dbReference type="OrthoDB" id="9769862at2"/>
<keyword evidence="3 6" id="KW-0812">Transmembrane</keyword>
<dbReference type="Pfam" id="PF01943">
    <property type="entry name" value="Polysacc_synt"/>
    <property type="match status" value="1"/>
</dbReference>
<feature type="transmembrane region" description="Helical" evidence="6">
    <location>
        <begin position="127"/>
        <end position="149"/>
    </location>
</feature>
<evidence type="ECO:0000256" key="1">
    <source>
        <dbReference type="ARBA" id="ARBA00004651"/>
    </source>
</evidence>
<feature type="transmembrane region" description="Helical" evidence="6">
    <location>
        <begin position="259"/>
        <end position="280"/>
    </location>
</feature>
<dbReference type="InterPro" id="IPR050833">
    <property type="entry name" value="Poly_Biosynth_Transport"/>
</dbReference>
<evidence type="ECO:0000256" key="5">
    <source>
        <dbReference type="ARBA" id="ARBA00023136"/>
    </source>
</evidence>
<dbReference type="PANTHER" id="PTHR30250:SF11">
    <property type="entry name" value="O-ANTIGEN TRANSPORTER-RELATED"/>
    <property type="match status" value="1"/>
</dbReference>
<keyword evidence="2" id="KW-1003">Cell membrane</keyword>
<keyword evidence="4 6" id="KW-1133">Transmembrane helix</keyword>
<name>A0A3S0R951_9BACT</name>
<dbReference type="EMBL" id="RYYU01000001">
    <property type="protein sequence ID" value="RUL58402.1"/>
    <property type="molecule type" value="Genomic_DNA"/>
</dbReference>
<proteinExistence type="predicted"/>
<gene>
    <name evidence="7" type="ORF">EHV08_00540</name>
</gene>
<evidence type="ECO:0000313" key="7">
    <source>
        <dbReference type="EMBL" id="RUL58402.1"/>
    </source>
</evidence>
<feature type="transmembrane region" description="Helical" evidence="6">
    <location>
        <begin position="371"/>
        <end position="392"/>
    </location>
</feature>
<dbReference type="GO" id="GO:0005886">
    <property type="term" value="C:plasma membrane"/>
    <property type="evidence" value="ECO:0007669"/>
    <property type="project" value="UniProtKB-SubCell"/>
</dbReference>
<reference evidence="7 8" key="1">
    <citation type="submission" date="2018-12" db="EMBL/GenBank/DDBJ databases">
        <title>Genome sequencing of Prevotella sp. KCOM 3155 (= JS262).</title>
        <authorList>
            <person name="Kook J.-K."/>
            <person name="Park S.-N."/>
            <person name="Lim Y.K."/>
        </authorList>
    </citation>
    <scope>NUCLEOTIDE SEQUENCE [LARGE SCALE GENOMIC DNA]</scope>
    <source>
        <strain evidence="7 8">KCOM 3155</strain>
    </source>
</reference>